<gene>
    <name evidence="2" type="ORF">NJU99_07035</name>
</gene>
<dbReference type="RefSeq" id="WP_254578019.1">
    <property type="nucleotide sequence ID" value="NZ_CP100595.1"/>
</dbReference>
<dbReference type="InterPro" id="IPR011008">
    <property type="entry name" value="Dimeric_a/b-barrel"/>
</dbReference>
<evidence type="ECO:0000259" key="1">
    <source>
        <dbReference type="PROSITE" id="PS51725"/>
    </source>
</evidence>
<keyword evidence="2" id="KW-0560">Oxidoreductase</keyword>
<dbReference type="Gene3D" id="3.30.70.100">
    <property type="match status" value="1"/>
</dbReference>
<dbReference type="EMBL" id="CP100595">
    <property type="protein sequence ID" value="UTJ07845.1"/>
    <property type="molecule type" value="Genomic_DNA"/>
</dbReference>
<feature type="domain" description="ABM" evidence="1">
    <location>
        <begin position="4"/>
        <end position="94"/>
    </location>
</feature>
<protein>
    <submittedName>
        <fullName evidence="2">Antibiotic biosynthesis monooxygenase</fullName>
    </submittedName>
</protein>
<dbReference type="InterPro" id="IPR050744">
    <property type="entry name" value="AI-2_Isomerase_LsrG"/>
</dbReference>
<dbReference type="GO" id="GO:0004497">
    <property type="term" value="F:monooxygenase activity"/>
    <property type="evidence" value="ECO:0007669"/>
    <property type="project" value="UniProtKB-KW"/>
</dbReference>
<dbReference type="Pfam" id="PF03992">
    <property type="entry name" value="ABM"/>
    <property type="match status" value="1"/>
</dbReference>
<dbReference type="PANTHER" id="PTHR33336">
    <property type="entry name" value="QUINOL MONOOXYGENASE YGIN-RELATED"/>
    <property type="match status" value="1"/>
</dbReference>
<reference evidence="2" key="1">
    <citation type="submission" date="2022-07" db="EMBL/GenBank/DDBJ databases">
        <title>Arcobacter roscoffensis sp. nov., a marine bacterium isolated from coastal seawater collected from Roscoff, France.</title>
        <authorList>
            <person name="Pascual J."/>
            <person name="Lepeaux C."/>
            <person name="Methner A."/>
            <person name="Overmann J."/>
        </authorList>
    </citation>
    <scope>NUCLEOTIDE SEQUENCE</scope>
    <source>
        <strain evidence="2">ARW1-2F2</strain>
    </source>
</reference>
<proteinExistence type="predicted"/>
<keyword evidence="3" id="KW-1185">Reference proteome</keyword>
<evidence type="ECO:0000313" key="3">
    <source>
        <dbReference type="Proteomes" id="UP001060012"/>
    </source>
</evidence>
<sequence>MEKIVVLAKLRIKKKFANEVYNELISLHNNTKKFDEGCIQYDLHKNPDEENSFVFVETWESLTALTKHEKKEHFVSFIESVEGKLESLDISKLIKIDIKNKD</sequence>
<evidence type="ECO:0000313" key="2">
    <source>
        <dbReference type="EMBL" id="UTJ07845.1"/>
    </source>
</evidence>
<accession>A0ABY5E7V5</accession>
<keyword evidence="2" id="KW-0503">Monooxygenase</keyword>
<name>A0ABY5E7V5_9BACT</name>
<dbReference type="SUPFAM" id="SSF54909">
    <property type="entry name" value="Dimeric alpha+beta barrel"/>
    <property type="match status" value="1"/>
</dbReference>
<dbReference type="PROSITE" id="PS51725">
    <property type="entry name" value="ABM"/>
    <property type="match status" value="1"/>
</dbReference>
<dbReference type="Proteomes" id="UP001060012">
    <property type="component" value="Chromosome"/>
</dbReference>
<dbReference type="PANTHER" id="PTHR33336:SF3">
    <property type="entry name" value="ABM DOMAIN-CONTAINING PROTEIN"/>
    <property type="match status" value="1"/>
</dbReference>
<dbReference type="InterPro" id="IPR007138">
    <property type="entry name" value="ABM_dom"/>
</dbReference>
<organism evidence="2 3">
    <name type="scientific">Arcobacter roscoffensis</name>
    <dbReference type="NCBI Taxonomy" id="2961520"/>
    <lineage>
        <taxon>Bacteria</taxon>
        <taxon>Pseudomonadati</taxon>
        <taxon>Campylobacterota</taxon>
        <taxon>Epsilonproteobacteria</taxon>
        <taxon>Campylobacterales</taxon>
        <taxon>Arcobacteraceae</taxon>
        <taxon>Arcobacter</taxon>
    </lineage>
</organism>